<dbReference type="InterPro" id="IPR017853">
    <property type="entry name" value="GH"/>
</dbReference>
<comment type="similarity">
    <text evidence="1">Belongs to the glycosyl hydrolase 1 family.</text>
</comment>
<dbReference type="FunFam" id="3.20.20.80:FF:000069">
    <property type="entry name" value="Beta-glucosidase 1"/>
    <property type="match status" value="1"/>
</dbReference>
<evidence type="ECO:0000256" key="5">
    <source>
        <dbReference type="SAM" id="MobiDB-lite"/>
    </source>
</evidence>
<dbReference type="HOGENOM" id="CLU_336303_0_0_1"/>
<reference evidence="7" key="1">
    <citation type="journal article" date="2014" name="Science">
        <title>Structural and functional partitioning of bread wheat chromosome 3B.</title>
        <authorList>
            <person name="Choulet F."/>
            <person name="Alberti A."/>
            <person name="Theil S."/>
            <person name="Glover N."/>
            <person name="Barbe V."/>
            <person name="Daron J."/>
            <person name="Pingault L."/>
            <person name="Sourdille P."/>
            <person name="Couloux A."/>
            <person name="Paux E."/>
            <person name="Leroy P."/>
            <person name="Mangenot S."/>
            <person name="Guilhot N."/>
            <person name="Le Gouis J."/>
            <person name="Balfourier F."/>
            <person name="Alaux M."/>
            <person name="Jamilloux V."/>
            <person name="Poulain J."/>
            <person name="Durand C."/>
            <person name="Bellec A."/>
            <person name="Gaspin C."/>
            <person name="Safar J."/>
            <person name="Dolezel J."/>
            <person name="Rogers J."/>
            <person name="Vandepoele K."/>
            <person name="Aury J.M."/>
            <person name="Mayer K."/>
            <person name="Berges H."/>
            <person name="Quesneville H."/>
            <person name="Wincker P."/>
            <person name="Feuillet C."/>
        </authorList>
    </citation>
    <scope>NUCLEOTIDE SEQUENCE</scope>
</reference>
<dbReference type="ExpressionAtlas" id="A0A077S0Z8">
    <property type="expression patterns" value="baseline"/>
</dbReference>
<dbReference type="SUPFAM" id="SSF51445">
    <property type="entry name" value="(Trans)glycosidases"/>
    <property type="match status" value="3"/>
</dbReference>
<feature type="compositionally biased region" description="Pro residues" evidence="5">
    <location>
        <begin position="498"/>
        <end position="507"/>
    </location>
</feature>
<dbReference type="Gene3D" id="3.20.20.80">
    <property type="entry name" value="Glycosidases"/>
    <property type="match status" value="3"/>
</dbReference>
<organism evidence="7">
    <name type="scientific">Triticum aestivum</name>
    <name type="common">Wheat</name>
    <dbReference type="NCBI Taxonomy" id="4565"/>
    <lineage>
        <taxon>Eukaryota</taxon>
        <taxon>Viridiplantae</taxon>
        <taxon>Streptophyta</taxon>
        <taxon>Embryophyta</taxon>
        <taxon>Tracheophyta</taxon>
        <taxon>Spermatophyta</taxon>
        <taxon>Magnoliopsida</taxon>
        <taxon>Liliopsida</taxon>
        <taxon>Poales</taxon>
        <taxon>Poaceae</taxon>
        <taxon>BOP clade</taxon>
        <taxon>Pooideae</taxon>
        <taxon>Triticodae</taxon>
        <taxon>Triticeae</taxon>
        <taxon>Triticinae</taxon>
        <taxon>Triticum</taxon>
    </lineage>
</organism>
<dbReference type="AlphaFoldDB" id="A0A077S0Z8"/>
<evidence type="ECO:0000256" key="3">
    <source>
        <dbReference type="ARBA" id="ARBA00022801"/>
    </source>
</evidence>
<keyword evidence="4" id="KW-0325">Glycoprotein</keyword>
<evidence type="ECO:0000256" key="6">
    <source>
        <dbReference type="SAM" id="SignalP"/>
    </source>
</evidence>
<gene>
    <name evidence="7" type="ORF">TRAES_3BF099200010CFD_c1</name>
</gene>
<dbReference type="GO" id="GO:0008422">
    <property type="term" value="F:beta-glucosidase activity"/>
    <property type="evidence" value="ECO:0007669"/>
    <property type="project" value="UniProtKB-ARBA"/>
</dbReference>
<feature type="region of interest" description="Disordered" evidence="5">
    <location>
        <begin position="699"/>
        <end position="723"/>
    </location>
</feature>
<sequence length="848" mass="93271">MGASAAFFYLLLSLWVQDAAAAGLGFTRSDFPRGFVFGSGTSAYQYEGAVSEGGRSPSYWDTFTHAGKMSDKSTGDVAADGYHKYMEDVKLMSETGLEAYRFSISWSRLIPNGRGAVNPKGLQYYNNLIDELVNHGIQVHITLHHIDLPQILEDEYGGWLSPRIVEDFTAYADVCFKEFGDRVASWTTMNEPNIGALASYDVAIFPPGRCSDPFGVTKCTSGDSSVEPYIAAHNTLLAHATVVSLYRKKYQAMQNGVVGISIYSFWSYPLTNSTVDLEATRRCIDFYFGWILNPLVFGDYPQAMKKNVGSRLPPFTEVQSELIKGSLDFIGINHYYSLYVNDRPLETGVRDYKADMSVSLRGSRIDPPSTQGPPTNVPSDPKGLQLQLGFWENFGFADGRGAVNPKGLEYYNNLIDELMNHGIQVHITLHHVDLPQILEDQYGGWLSPKIVEDFTAYADVCFREFGNRVASGLSRKGSGMSDSVGDSVGDGRASPALPIQPEPPPPLSTADGGGLGANGRGCSPPPHRSADLPFGEVLPPPPHRQLSPDPPLPGDLHPALVAVSAATPDLLPSPLSPPDPSSADRDWDFLHPTKWYVRFQDDRETGRRINGSIYSHPSRWMTIRDEDGDILAGRHLNVDEELSIGKRLIIDLFHIEVLECVQAPMDCDEQLDVVDLTENADGPKPPQRVGGRFWILADEDEDDDDPPETTVRPPTTLGVATSTSVPKPLVLRTDPPAGQFVSGMGPADDSLDDTGRIGCLSSYMESTLKAMRNGANVRGYFAWAFMDLFELLSGFQSRYGLYRVDFTDERLPRQARLSAHWYSGFLKHNGTSALVSRMPVNQALNSVS</sequence>
<evidence type="ECO:0000256" key="1">
    <source>
        <dbReference type="ARBA" id="ARBA00010838"/>
    </source>
</evidence>
<dbReference type="GO" id="GO:0005975">
    <property type="term" value="P:carbohydrate metabolic process"/>
    <property type="evidence" value="ECO:0007669"/>
    <property type="project" value="InterPro"/>
</dbReference>
<dbReference type="InterPro" id="IPR033132">
    <property type="entry name" value="GH_1_N_CS"/>
</dbReference>
<keyword evidence="3" id="KW-0378">Hydrolase</keyword>
<dbReference type="PANTHER" id="PTHR10353:SF192">
    <property type="entry name" value="4-HYDROXY-7-METHOXY-3-OXO-3,4-DIHYDRO-2H-1,4-BENZOXAZIN-2-YL GLUCOSIDEBETA-D-GLUCOSIDASE"/>
    <property type="match status" value="1"/>
</dbReference>
<feature type="signal peptide" evidence="6">
    <location>
        <begin position="1"/>
        <end position="21"/>
    </location>
</feature>
<dbReference type="PANTHER" id="PTHR10353">
    <property type="entry name" value="GLYCOSYL HYDROLASE"/>
    <property type="match status" value="1"/>
</dbReference>
<dbReference type="PRINTS" id="PR00131">
    <property type="entry name" value="GLHYDRLASE1"/>
</dbReference>
<feature type="compositionally biased region" description="Pro residues" evidence="5">
    <location>
        <begin position="538"/>
        <end position="553"/>
    </location>
</feature>
<keyword evidence="2 6" id="KW-0732">Signal</keyword>
<evidence type="ECO:0000256" key="2">
    <source>
        <dbReference type="ARBA" id="ARBA00022729"/>
    </source>
</evidence>
<feature type="region of interest" description="Disordered" evidence="5">
    <location>
        <begin position="472"/>
        <end position="557"/>
    </location>
</feature>
<feature type="chain" id="PRO_5009743780" evidence="6">
    <location>
        <begin position="22"/>
        <end position="848"/>
    </location>
</feature>
<dbReference type="PROSITE" id="PS00653">
    <property type="entry name" value="GLYCOSYL_HYDROL_F1_2"/>
    <property type="match status" value="1"/>
</dbReference>
<dbReference type="EMBL" id="HG670306">
    <property type="protein sequence ID" value="CDM84654.1"/>
    <property type="molecule type" value="Genomic_DNA"/>
</dbReference>
<dbReference type="InterPro" id="IPR001360">
    <property type="entry name" value="Glyco_hydro_1"/>
</dbReference>
<accession>A0A077S0Z8</accession>
<feature type="compositionally biased region" description="Low complexity" evidence="5">
    <location>
        <begin position="477"/>
        <end position="497"/>
    </location>
</feature>
<evidence type="ECO:0000313" key="7">
    <source>
        <dbReference type="EMBL" id="CDM84654.1"/>
    </source>
</evidence>
<protein>
    <submittedName>
        <fullName evidence="7">Uncharacterized protein</fullName>
    </submittedName>
</protein>
<name>A0A077S0Z8_WHEAT</name>
<dbReference type="Pfam" id="PF00232">
    <property type="entry name" value="Glyco_hydro_1"/>
    <property type="match status" value="3"/>
</dbReference>
<evidence type="ECO:0000256" key="4">
    <source>
        <dbReference type="ARBA" id="ARBA00023180"/>
    </source>
</evidence>
<proteinExistence type="inferred from homology"/>